<organism evidence="6 7">
    <name type="scientific">Fredinandcohnia quinoae</name>
    <dbReference type="NCBI Taxonomy" id="2918902"/>
    <lineage>
        <taxon>Bacteria</taxon>
        <taxon>Bacillati</taxon>
        <taxon>Bacillota</taxon>
        <taxon>Bacilli</taxon>
        <taxon>Bacillales</taxon>
        <taxon>Bacillaceae</taxon>
        <taxon>Fredinandcohnia</taxon>
    </lineage>
</organism>
<dbReference type="RefSeq" id="WP_240254034.1">
    <property type="nucleotide sequence ID" value="NZ_JAKTTI010000007.1"/>
</dbReference>
<dbReference type="CDD" id="cd17925">
    <property type="entry name" value="DEXDc_ComFA"/>
    <property type="match status" value="1"/>
</dbReference>
<keyword evidence="2" id="KW-0067">ATP-binding</keyword>
<dbReference type="EMBL" id="JAKTTI010000007">
    <property type="protein sequence ID" value="MCH1625080.1"/>
    <property type="molecule type" value="Genomic_DNA"/>
</dbReference>
<keyword evidence="7" id="KW-1185">Reference proteome</keyword>
<evidence type="ECO:0000256" key="2">
    <source>
        <dbReference type="ARBA" id="ARBA00022840"/>
    </source>
</evidence>
<dbReference type="GO" id="GO:0006310">
    <property type="term" value="P:DNA recombination"/>
    <property type="evidence" value="ECO:0007669"/>
    <property type="project" value="TreeGrafter"/>
</dbReference>
<dbReference type="GO" id="GO:0005524">
    <property type="term" value="F:ATP binding"/>
    <property type="evidence" value="ECO:0007669"/>
    <property type="project" value="UniProtKB-KW"/>
</dbReference>
<dbReference type="Pfam" id="PF04851">
    <property type="entry name" value="ResIII"/>
    <property type="match status" value="1"/>
</dbReference>
<dbReference type="SUPFAM" id="SSF52540">
    <property type="entry name" value="P-loop containing nucleoside triphosphate hydrolases"/>
    <property type="match status" value="1"/>
</dbReference>
<dbReference type="PROSITE" id="PS51194">
    <property type="entry name" value="HELICASE_CTER"/>
    <property type="match status" value="1"/>
</dbReference>
<dbReference type="GO" id="GO:0003677">
    <property type="term" value="F:DNA binding"/>
    <property type="evidence" value="ECO:0007669"/>
    <property type="project" value="UniProtKB-KW"/>
</dbReference>
<dbReference type="Gene3D" id="3.40.50.300">
    <property type="entry name" value="P-loop containing nucleotide triphosphate hydrolases"/>
    <property type="match status" value="2"/>
</dbReference>
<dbReference type="GO" id="GO:0006302">
    <property type="term" value="P:double-strand break repair"/>
    <property type="evidence" value="ECO:0007669"/>
    <property type="project" value="TreeGrafter"/>
</dbReference>
<dbReference type="InterPro" id="IPR006935">
    <property type="entry name" value="Helicase/UvrB_N"/>
</dbReference>
<gene>
    <name evidence="6" type="ORF">MJG50_07050</name>
</gene>
<dbReference type="GO" id="GO:0006270">
    <property type="term" value="P:DNA replication initiation"/>
    <property type="evidence" value="ECO:0007669"/>
    <property type="project" value="TreeGrafter"/>
</dbReference>
<evidence type="ECO:0000259" key="5">
    <source>
        <dbReference type="PROSITE" id="PS51194"/>
    </source>
</evidence>
<evidence type="ECO:0000256" key="3">
    <source>
        <dbReference type="ARBA" id="ARBA00023125"/>
    </source>
</evidence>
<comment type="caution">
    <text evidence="6">The sequence shown here is derived from an EMBL/GenBank/DDBJ whole genome shotgun (WGS) entry which is preliminary data.</text>
</comment>
<feature type="domain" description="Helicase C-terminal" evidence="5">
    <location>
        <begin position="350"/>
        <end position="497"/>
    </location>
</feature>
<dbReference type="Proteomes" id="UP001431131">
    <property type="component" value="Unassembled WGS sequence"/>
</dbReference>
<accession>A0AAW5DWQ8</accession>
<dbReference type="PROSITE" id="PS51192">
    <property type="entry name" value="HELICASE_ATP_BIND_1"/>
    <property type="match status" value="1"/>
</dbReference>
<keyword evidence="3" id="KW-0238">DNA-binding</keyword>
<dbReference type="PANTHER" id="PTHR30580:SF1">
    <property type="entry name" value="COMF OPERON PROTEIN 1"/>
    <property type="match status" value="1"/>
</dbReference>
<dbReference type="GO" id="GO:0016787">
    <property type="term" value="F:hydrolase activity"/>
    <property type="evidence" value="ECO:0007669"/>
    <property type="project" value="InterPro"/>
</dbReference>
<dbReference type="GO" id="GO:0043138">
    <property type="term" value="F:3'-5' DNA helicase activity"/>
    <property type="evidence" value="ECO:0007669"/>
    <property type="project" value="TreeGrafter"/>
</dbReference>
<dbReference type="AlphaFoldDB" id="A0AAW5DWQ8"/>
<dbReference type="InterPro" id="IPR014001">
    <property type="entry name" value="Helicase_ATP-bd"/>
</dbReference>
<dbReference type="InterPro" id="IPR001650">
    <property type="entry name" value="Helicase_C-like"/>
</dbReference>
<dbReference type="Pfam" id="PF00271">
    <property type="entry name" value="Helicase_C"/>
    <property type="match status" value="1"/>
</dbReference>
<evidence type="ECO:0000259" key="4">
    <source>
        <dbReference type="PROSITE" id="PS51192"/>
    </source>
</evidence>
<sequence length="497" mass="56361">MRFFQNNEQLLIPEPLTDKQDHPQLKPISHFEQLPSVFPNTTYTFSTELEQILYGKQLFLENLPLPIEQLHQHYVNGYLSYRKGIENQMCIRCGNENPSLFAKFSCSRCKHECTYCRKCISMGRVSECTPLISWTGPKPQDSIPLKPLVWNGTLSVGQQKASEALVDTVKHNDQILIWAVCGAGKTEILFEGIEAALLENKRVCIATPRTDVVIELAPRIKSAFPQIEVIALYGGSEDHGSTAPLTIATTHQLLRFYRAFDMIIIDEVDAFPYSAEPMLQYAVDQAKKDTSSTIYLTATPNNKWKQEIAAGKRKAVTIPARYHRHPLPVPTFAWCGNWEKKVKKQKLPQNVLQWIKDHLKSHKQAFLFVPRIDYIKIVVSILQKLDHRIEGVYSEDPRRKDKVSAFRRGEIPILVTTTILERGVTVPKIDVAVLGAEDTIFTESALVQISGRVGRSSDYPTGSIIFFHYGKTKEMIQAKKHIEGMNKEASEKGLLEV</sequence>
<evidence type="ECO:0000313" key="7">
    <source>
        <dbReference type="Proteomes" id="UP001431131"/>
    </source>
</evidence>
<protein>
    <submittedName>
        <fullName evidence="6">DEAD/DEAH box helicase</fullName>
    </submittedName>
</protein>
<evidence type="ECO:0000256" key="1">
    <source>
        <dbReference type="ARBA" id="ARBA00022741"/>
    </source>
</evidence>
<dbReference type="FunFam" id="3.40.50.300:FF:001736">
    <property type="entry name" value="COMF operon protein 1"/>
    <property type="match status" value="1"/>
</dbReference>
<dbReference type="PANTHER" id="PTHR30580">
    <property type="entry name" value="PRIMOSOMAL PROTEIN N"/>
    <property type="match status" value="1"/>
</dbReference>
<keyword evidence="6" id="KW-0347">Helicase</keyword>
<keyword evidence="1" id="KW-0547">Nucleotide-binding</keyword>
<dbReference type="FunFam" id="3.40.50.300:FF:001697">
    <property type="entry name" value="ComF operon protein 1"/>
    <property type="match status" value="1"/>
</dbReference>
<keyword evidence="6" id="KW-0378">Hydrolase</keyword>
<reference evidence="6" key="1">
    <citation type="submission" date="2022-02" db="EMBL/GenBank/DDBJ databases">
        <title>Fredinandcohnia quinoae sp. nov. isolated from Chenopodium quinoa seeds.</title>
        <authorList>
            <person name="Saati-Santamaria Z."/>
            <person name="Flores-Felix J.D."/>
            <person name="Igual J.M."/>
            <person name="Velazquez E."/>
            <person name="Garcia-Fraile P."/>
            <person name="Martinez-Molina E."/>
        </authorList>
    </citation>
    <scope>NUCLEOTIDE SEQUENCE</scope>
    <source>
        <strain evidence="6">SECRCQ15</strain>
    </source>
</reference>
<evidence type="ECO:0000313" key="6">
    <source>
        <dbReference type="EMBL" id="MCH1625080.1"/>
    </source>
</evidence>
<feature type="domain" description="Helicase ATP-binding" evidence="4">
    <location>
        <begin position="166"/>
        <end position="318"/>
    </location>
</feature>
<dbReference type="SMART" id="SM00487">
    <property type="entry name" value="DEXDc"/>
    <property type="match status" value="1"/>
</dbReference>
<dbReference type="InterPro" id="IPR027417">
    <property type="entry name" value="P-loop_NTPase"/>
</dbReference>
<dbReference type="SMART" id="SM00490">
    <property type="entry name" value="HELICc"/>
    <property type="match status" value="1"/>
</dbReference>
<proteinExistence type="predicted"/>
<name>A0AAW5DWQ8_9BACI</name>